<dbReference type="EMBL" id="JBHMEP010000001">
    <property type="protein sequence ID" value="MFB9133510.1"/>
    <property type="molecule type" value="Genomic_DNA"/>
</dbReference>
<proteinExistence type="predicted"/>
<comment type="caution">
    <text evidence="1">The sequence shown here is derived from an EMBL/GenBank/DDBJ whole genome shotgun (WGS) entry which is preliminary data.</text>
</comment>
<accession>A0ABV5HHT6</accession>
<name>A0ABV5HHT6_9VIBR</name>
<reference evidence="1 2" key="1">
    <citation type="submission" date="2024-09" db="EMBL/GenBank/DDBJ databases">
        <authorList>
            <person name="Sun Q."/>
            <person name="Mori K."/>
        </authorList>
    </citation>
    <scope>NUCLEOTIDE SEQUENCE [LARGE SCALE GENOMIC DNA]</scope>
    <source>
        <strain evidence="1 2">CECT 8064</strain>
    </source>
</reference>
<protein>
    <submittedName>
        <fullName evidence="1">Uncharacterized protein</fullName>
    </submittedName>
</protein>
<gene>
    <name evidence="1" type="ORF">ACFFUV_00825</name>
</gene>
<dbReference type="RefSeq" id="WP_390189031.1">
    <property type="nucleotide sequence ID" value="NZ_JBHMEP010000001.1"/>
</dbReference>
<evidence type="ECO:0000313" key="1">
    <source>
        <dbReference type="EMBL" id="MFB9133510.1"/>
    </source>
</evidence>
<evidence type="ECO:0000313" key="2">
    <source>
        <dbReference type="Proteomes" id="UP001589645"/>
    </source>
</evidence>
<organism evidence="1 2">
    <name type="scientific">Vibrio olivae</name>
    <dbReference type="NCBI Taxonomy" id="1243002"/>
    <lineage>
        <taxon>Bacteria</taxon>
        <taxon>Pseudomonadati</taxon>
        <taxon>Pseudomonadota</taxon>
        <taxon>Gammaproteobacteria</taxon>
        <taxon>Vibrionales</taxon>
        <taxon>Vibrionaceae</taxon>
        <taxon>Vibrio</taxon>
    </lineage>
</organism>
<sequence length="235" mass="25031">MNLNLKAGHALPVTIAGSWVYLETADKHIILESEQGNRVTLKQDAVIKNHEQIGRVLVYSDIDQDVSIEFGFGDFTPPSNINGQSVVITELPKVEISAGQSVNIEQMPAMQMAAGQSVNIGQMPAVQIANLPNIQFATGQTVGVNQLPAVEIAQGQEVTTRIGNSLTAQESVMPLTIASNDNRRKLRIKASAANSQDIVIAGAYPLSAGQSIELETTASIELTGDAADTAHVLEY</sequence>
<dbReference type="Proteomes" id="UP001589645">
    <property type="component" value="Unassembled WGS sequence"/>
</dbReference>
<keyword evidence="2" id="KW-1185">Reference proteome</keyword>